<accession>A0A1R0GTX7</accession>
<evidence type="ECO:0000313" key="1">
    <source>
        <dbReference type="EMBL" id="OLY80298.1"/>
    </source>
</evidence>
<keyword evidence="2" id="KW-1185">Reference proteome</keyword>
<reference evidence="1 2" key="1">
    <citation type="journal article" date="2016" name="Mol. Biol. Evol.">
        <title>Genome-Wide Survey of Gut Fungi (Harpellales) Reveals the First Horizontally Transferred Ubiquitin Gene from a Mosquito Host.</title>
        <authorList>
            <person name="Wang Y."/>
            <person name="White M.M."/>
            <person name="Kvist S."/>
            <person name="Moncalvo J.M."/>
        </authorList>
    </citation>
    <scope>NUCLEOTIDE SEQUENCE [LARGE SCALE GENOMIC DNA]</scope>
    <source>
        <strain evidence="1 2">ALG-7-W6</strain>
    </source>
</reference>
<protein>
    <submittedName>
        <fullName evidence="1">Uncharacterized protein</fullName>
    </submittedName>
</protein>
<organism evidence="1 2">
    <name type="scientific">Smittium mucronatum</name>
    <dbReference type="NCBI Taxonomy" id="133383"/>
    <lineage>
        <taxon>Eukaryota</taxon>
        <taxon>Fungi</taxon>
        <taxon>Fungi incertae sedis</taxon>
        <taxon>Zoopagomycota</taxon>
        <taxon>Kickxellomycotina</taxon>
        <taxon>Harpellomycetes</taxon>
        <taxon>Harpellales</taxon>
        <taxon>Legeriomycetaceae</taxon>
        <taxon>Smittium</taxon>
    </lineage>
</organism>
<dbReference type="Proteomes" id="UP000187455">
    <property type="component" value="Unassembled WGS sequence"/>
</dbReference>
<sequence>MARIKEQSLFKKREEIKLAARLNKSMIKKFCEGFENRKSDDPIFSVALRKTRLWKRTASSEPNFSESENFD</sequence>
<name>A0A1R0GTX7_9FUNG</name>
<dbReference type="AlphaFoldDB" id="A0A1R0GTX7"/>
<gene>
    <name evidence="1" type="ORF">AYI68_g5608</name>
</gene>
<proteinExistence type="predicted"/>
<dbReference type="EMBL" id="LSSL01003590">
    <property type="protein sequence ID" value="OLY80298.1"/>
    <property type="molecule type" value="Genomic_DNA"/>
</dbReference>
<evidence type="ECO:0000313" key="2">
    <source>
        <dbReference type="Proteomes" id="UP000187455"/>
    </source>
</evidence>
<comment type="caution">
    <text evidence="1">The sequence shown here is derived from an EMBL/GenBank/DDBJ whole genome shotgun (WGS) entry which is preliminary data.</text>
</comment>